<protein>
    <submittedName>
        <fullName evidence="1">Uncharacterized protein</fullName>
    </submittedName>
</protein>
<keyword evidence="2" id="KW-1185">Reference proteome</keyword>
<sequence>MKTNSTLIDTSSPKCLLALVKADLIPHLINTLKPLSLSLSDAVDIHIYLMKSIPDSLRLATPFYLEELGIKDGKRQQAVHETVLKQVLAPSEKYSWHLCVNRYSIINGDQSMNFLELLALLLRISPYYRPTMDVVHSLPVFLTIPSCLTYFVNDRSMWSFLYDMIHSQKVWNRKRGEVEEIGKIVNRKLRMEGIEDVIEEMLQNDQNGSMEWRIVAKSIGWNNLQGMNLSEPE</sequence>
<name>A0ABQ9YIP5_9EUKA</name>
<accession>A0ABQ9YIP5</accession>
<proteinExistence type="predicted"/>
<organism evidence="1 2">
    <name type="scientific">Blattamonas nauphoetae</name>
    <dbReference type="NCBI Taxonomy" id="2049346"/>
    <lineage>
        <taxon>Eukaryota</taxon>
        <taxon>Metamonada</taxon>
        <taxon>Preaxostyla</taxon>
        <taxon>Oxymonadida</taxon>
        <taxon>Blattamonas</taxon>
    </lineage>
</organism>
<comment type="caution">
    <text evidence="1">The sequence shown here is derived from an EMBL/GenBank/DDBJ whole genome shotgun (WGS) entry which is preliminary data.</text>
</comment>
<reference evidence="1 2" key="1">
    <citation type="journal article" date="2022" name="bioRxiv">
        <title>Genomics of Preaxostyla Flagellates Illuminates Evolutionary Transitions and the Path Towards Mitochondrial Loss.</title>
        <authorList>
            <person name="Novak L.V.F."/>
            <person name="Treitli S.C."/>
            <person name="Pyrih J."/>
            <person name="Halakuc P."/>
            <person name="Pipaliya S.V."/>
            <person name="Vacek V."/>
            <person name="Brzon O."/>
            <person name="Soukal P."/>
            <person name="Eme L."/>
            <person name="Dacks J.B."/>
            <person name="Karnkowska A."/>
            <person name="Elias M."/>
            <person name="Hampl V."/>
        </authorList>
    </citation>
    <scope>NUCLEOTIDE SEQUENCE [LARGE SCALE GENOMIC DNA]</scope>
    <source>
        <strain evidence="1">NAU3</strain>
        <tissue evidence="1">Gut</tissue>
    </source>
</reference>
<dbReference type="Proteomes" id="UP001281761">
    <property type="component" value="Unassembled WGS sequence"/>
</dbReference>
<gene>
    <name evidence="1" type="ORF">BLNAU_1198</name>
</gene>
<evidence type="ECO:0000313" key="2">
    <source>
        <dbReference type="Proteomes" id="UP001281761"/>
    </source>
</evidence>
<dbReference type="EMBL" id="JARBJD010000005">
    <property type="protein sequence ID" value="KAK2963633.1"/>
    <property type="molecule type" value="Genomic_DNA"/>
</dbReference>
<evidence type="ECO:0000313" key="1">
    <source>
        <dbReference type="EMBL" id="KAK2963633.1"/>
    </source>
</evidence>